<accession>A0A0G2Z6X6</accession>
<dbReference type="EMBL" id="CP011232">
    <property type="protein sequence ID" value="AKI97355.1"/>
    <property type="molecule type" value="Genomic_DNA"/>
</dbReference>
<evidence type="ECO:0000256" key="3">
    <source>
        <dbReference type="ARBA" id="ARBA00023098"/>
    </source>
</evidence>
<keyword evidence="2" id="KW-0442">Lipid degradation</keyword>
<proteinExistence type="predicted"/>
<gene>
    <name evidence="4" type="ORF">IX53_05455</name>
</gene>
<dbReference type="STRING" id="1330330.IX53_05455"/>
<dbReference type="AlphaFoldDB" id="A0A0G2Z6X6"/>
<keyword evidence="3" id="KW-0443">Lipid metabolism</keyword>
<evidence type="ECO:0000256" key="2">
    <source>
        <dbReference type="ARBA" id="ARBA00022963"/>
    </source>
</evidence>
<sequence length="208" mass="23568">MTELVRQKRKTRECKIRFNILSEDINAVRNYLAILNTGELYSDFKDIFDLDNIGLLGHSGGGGTVIIRAFEDKDIKAVVALDPAIRPLSDKLLSRDMGASLFITMSEEWQNDKRCEKLDILMKASRNKVYAYEIDDINHADYAMIDYISPLAKMISNSGGFLAREGEKLLKEAVLSFFDECFKGTASRLEEIADSTDKIRFYSNSVEN</sequence>
<dbReference type="PATRIC" id="fig|1330330.3.peg.1095"/>
<evidence type="ECO:0000313" key="5">
    <source>
        <dbReference type="Proteomes" id="UP000035159"/>
    </source>
</evidence>
<dbReference type="GO" id="GO:0016042">
    <property type="term" value="P:lipid catabolic process"/>
    <property type="evidence" value="ECO:0007669"/>
    <property type="project" value="UniProtKB-KW"/>
</dbReference>
<dbReference type="GO" id="GO:0003847">
    <property type="term" value="F:1-alkyl-2-acetylglycerophosphocholine esterase activity"/>
    <property type="evidence" value="ECO:0007669"/>
    <property type="project" value="TreeGrafter"/>
</dbReference>
<dbReference type="PANTHER" id="PTHR10272">
    <property type="entry name" value="PLATELET-ACTIVATING FACTOR ACETYLHYDROLASE"/>
    <property type="match status" value="1"/>
</dbReference>
<keyword evidence="5" id="KW-1185">Reference proteome</keyword>
<dbReference type="PANTHER" id="PTHR10272:SF0">
    <property type="entry name" value="PLATELET-ACTIVATING FACTOR ACETYLHYDROLASE"/>
    <property type="match status" value="1"/>
</dbReference>
<evidence type="ECO:0000256" key="1">
    <source>
        <dbReference type="ARBA" id="ARBA00022801"/>
    </source>
</evidence>
<evidence type="ECO:0000313" key="4">
    <source>
        <dbReference type="EMBL" id="AKI97355.1"/>
    </source>
</evidence>
<dbReference type="InterPro" id="IPR029058">
    <property type="entry name" value="AB_hydrolase_fold"/>
</dbReference>
<name>A0A0G2Z6X6_9BACT</name>
<organism evidence="4 5">
    <name type="scientific">Kosmotoga pacifica</name>
    <dbReference type="NCBI Taxonomy" id="1330330"/>
    <lineage>
        <taxon>Bacteria</taxon>
        <taxon>Thermotogati</taxon>
        <taxon>Thermotogota</taxon>
        <taxon>Thermotogae</taxon>
        <taxon>Kosmotogales</taxon>
        <taxon>Kosmotogaceae</taxon>
        <taxon>Kosmotoga</taxon>
    </lineage>
</organism>
<dbReference type="Pfam" id="PF03403">
    <property type="entry name" value="PAF-AH_p_II"/>
    <property type="match status" value="1"/>
</dbReference>
<protein>
    <submittedName>
        <fullName evidence="4">Uncharacterized protein</fullName>
    </submittedName>
</protein>
<dbReference type="KEGG" id="kpf:IX53_05455"/>
<dbReference type="SUPFAM" id="SSF53474">
    <property type="entry name" value="alpha/beta-Hydrolases"/>
    <property type="match status" value="1"/>
</dbReference>
<reference evidence="4 5" key="1">
    <citation type="submission" date="2015-04" db="EMBL/GenBank/DDBJ databases">
        <title>Complete Genome Sequence of Kosmotoga pacifica SLHLJ1.</title>
        <authorList>
            <person name="Jiang L.J."/>
            <person name="Shao Z.Z."/>
            <person name="Jebbar M."/>
        </authorList>
    </citation>
    <scope>NUCLEOTIDE SEQUENCE [LARGE SCALE GENOMIC DNA]</scope>
    <source>
        <strain evidence="4 5">SLHLJ1</strain>
    </source>
</reference>
<dbReference type="Gene3D" id="3.40.50.1820">
    <property type="entry name" value="alpha/beta hydrolase"/>
    <property type="match status" value="1"/>
</dbReference>
<keyword evidence="1" id="KW-0378">Hydrolase</keyword>
<dbReference type="Proteomes" id="UP000035159">
    <property type="component" value="Chromosome"/>
</dbReference>